<gene>
    <name evidence="1" type="ORF">MNV_870002</name>
</gene>
<organism evidence="1 2">
    <name type="scientific">Candidatus Methanoperedens nitratireducens</name>
    <dbReference type="NCBI Taxonomy" id="1392998"/>
    <lineage>
        <taxon>Archaea</taxon>
        <taxon>Methanobacteriati</taxon>
        <taxon>Methanobacteriota</taxon>
        <taxon>Stenosarchaea group</taxon>
        <taxon>Methanomicrobia</taxon>
        <taxon>Methanosarcinales</taxon>
        <taxon>ANME-2 cluster</taxon>
        <taxon>Candidatus Methanoperedentaceae</taxon>
        <taxon>Candidatus Methanoperedens</taxon>
    </lineage>
</organism>
<proteinExistence type="predicted"/>
<protein>
    <submittedName>
        <fullName evidence="1">Uncharacterized protein</fullName>
    </submittedName>
</protein>
<dbReference type="EMBL" id="FZMP01000237">
    <property type="protein sequence ID" value="SNQ62768.1"/>
    <property type="molecule type" value="Genomic_DNA"/>
</dbReference>
<accession>A0A284VUA6</accession>
<reference evidence="2" key="1">
    <citation type="submission" date="2017-06" db="EMBL/GenBank/DDBJ databases">
        <authorList>
            <person name="Cremers G."/>
        </authorList>
    </citation>
    <scope>NUCLEOTIDE SEQUENCE [LARGE SCALE GENOMIC DNA]</scope>
</reference>
<sequence length="45" mass="5267">MMNPNQESSVVDELEEKISPVFSIYEIQQAGDTIYFFGYQEMTEK</sequence>
<dbReference type="AlphaFoldDB" id="A0A284VUA6"/>
<evidence type="ECO:0000313" key="2">
    <source>
        <dbReference type="Proteomes" id="UP000218615"/>
    </source>
</evidence>
<evidence type="ECO:0000313" key="1">
    <source>
        <dbReference type="EMBL" id="SNQ62768.1"/>
    </source>
</evidence>
<name>A0A284VUA6_9EURY</name>
<keyword evidence="2" id="KW-1185">Reference proteome</keyword>
<dbReference type="Proteomes" id="UP000218615">
    <property type="component" value="Unassembled WGS sequence"/>
</dbReference>